<evidence type="ECO:0000313" key="3">
    <source>
        <dbReference type="Proteomes" id="UP001600888"/>
    </source>
</evidence>
<feature type="region of interest" description="Disordered" evidence="1">
    <location>
        <begin position="311"/>
        <end position="482"/>
    </location>
</feature>
<dbReference type="EMBL" id="JBAWTH010000041">
    <property type="protein sequence ID" value="KAL2283710.1"/>
    <property type="molecule type" value="Genomic_DNA"/>
</dbReference>
<keyword evidence="3" id="KW-1185">Reference proteome</keyword>
<reference evidence="2 3" key="1">
    <citation type="submission" date="2024-03" db="EMBL/GenBank/DDBJ databases">
        <title>A high-quality draft genome sequence of Diaporthe vaccinii, a causative agent of upright dieback and viscid rot disease in cranberry plants.</title>
        <authorList>
            <person name="Sarrasin M."/>
            <person name="Lang B.F."/>
            <person name="Burger G."/>
        </authorList>
    </citation>
    <scope>NUCLEOTIDE SEQUENCE [LARGE SCALE GENOMIC DNA]</scope>
    <source>
        <strain evidence="2 3">IS7</strain>
    </source>
</reference>
<name>A0ABR4EMP7_9PEZI</name>
<feature type="region of interest" description="Disordered" evidence="1">
    <location>
        <begin position="530"/>
        <end position="576"/>
    </location>
</feature>
<feature type="compositionally biased region" description="Polar residues" evidence="1">
    <location>
        <begin position="358"/>
        <end position="385"/>
    </location>
</feature>
<gene>
    <name evidence="2" type="ORF">FJTKL_09757</name>
</gene>
<feature type="region of interest" description="Disordered" evidence="1">
    <location>
        <begin position="1"/>
        <end position="124"/>
    </location>
</feature>
<feature type="compositionally biased region" description="Basic and acidic residues" evidence="1">
    <location>
        <begin position="395"/>
        <end position="408"/>
    </location>
</feature>
<accession>A0ABR4EMP7</accession>
<proteinExistence type="predicted"/>
<feature type="compositionally biased region" description="Basic and acidic residues" evidence="1">
    <location>
        <begin position="316"/>
        <end position="340"/>
    </location>
</feature>
<evidence type="ECO:0000256" key="1">
    <source>
        <dbReference type="SAM" id="MobiDB-lite"/>
    </source>
</evidence>
<evidence type="ECO:0000313" key="2">
    <source>
        <dbReference type="EMBL" id="KAL2283710.1"/>
    </source>
</evidence>
<sequence>MKPSRPYTDEAIMDEEARHEKAPRLSTTQNSPEPDQKPSQKPPQTKPPETNLSETNLPQTNPPQTKPAQTKQPANTNFSEAKPQDVRQVVVGSKANAAPDSNLESNNIAANPEASPTKDSKTSRIKARMAQLKVLLQEEGDQFDDHVGGLDDLEEFEEAMELLHLDKQRPDLSAGYPQTQDGFVAHCHELFDAMKNLDNILDVVGVPGGNARSSLTRSGDSVAVKFVKSKKPIEIILVAGKLMRAMLKAQRGRLSLPGRKFHDYDSFTLRVRAVVDALMVSKLLVRSAFESEEWVDRIVINPDAELHRKKTNKTINEAKGEKQKFADRMKKNDPTIDFKRTMTPKSAETSALAATPSPADQAQQQSNDGTAIQSPTQIETDTDMSPAQRLSKRLKTSEGHVDQPEEFGRSSAYESNISQRQQPLERQPRDQGQQALQAPQDGNLDGGFADSRLGEEAVDWPMEGRSQQTDPRLFSPGMSQPYVAPIRDHGTARYDGQPAYAQRGMLALDPNPLNVSGPIKDYGSGLYFGPADPRFHGQQPGGLDGFPAMEPSESQYYQDEDQENQAEDRDSVHYDG</sequence>
<comment type="caution">
    <text evidence="2">The sequence shown here is derived from an EMBL/GenBank/DDBJ whole genome shotgun (WGS) entry which is preliminary data.</text>
</comment>
<feature type="compositionally biased region" description="Polar residues" evidence="1">
    <location>
        <begin position="412"/>
        <end position="437"/>
    </location>
</feature>
<organism evidence="2 3">
    <name type="scientific">Diaporthe vaccinii</name>
    <dbReference type="NCBI Taxonomy" id="105482"/>
    <lineage>
        <taxon>Eukaryota</taxon>
        <taxon>Fungi</taxon>
        <taxon>Dikarya</taxon>
        <taxon>Ascomycota</taxon>
        <taxon>Pezizomycotina</taxon>
        <taxon>Sordariomycetes</taxon>
        <taxon>Sordariomycetidae</taxon>
        <taxon>Diaporthales</taxon>
        <taxon>Diaporthaceae</taxon>
        <taxon>Diaporthe</taxon>
        <taxon>Diaporthe eres species complex</taxon>
    </lineage>
</organism>
<protein>
    <submittedName>
        <fullName evidence="2">Uncharacterized protein</fullName>
    </submittedName>
</protein>
<dbReference type="Proteomes" id="UP001600888">
    <property type="component" value="Unassembled WGS sequence"/>
</dbReference>
<feature type="compositionally biased region" description="Basic and acidic residues" evidence="1">
    <location>
        <begin position="566"/>
        <end position="576"/>
    </location>
</feature>